<dbReference type="GO" id="GO:0000155">
    <property type="term" value="F:phosphorelay sensor kinase activity"/>
    <property type="evidence" value="ECO:0007669"/>
    <property type="project" value="InterPro"/>
</dbReference>
<dbReference type="InterPro" id="IPR003594">
    <property type="entry name" value="HATPase_dom"/>
</dbReference>
<dbReference type="Gene3D" id="3.30.565.10">
    <property type="entry name" value="Histidine kinase-like ATPase, C-terminal domain"/>
    <property type="match status" value="1"/>
</dbReference>
<comment type="catalytic activity">
    <reaction evidence="1">
        <text>ATP + protein L-histidine = ADP + protein N-phospho-L-histidine.</text>
        <dbReference type="EC" id="2.7.13.3"/>
    </reaction>
</comment>
<evidence type="ECO:0000256" key="7">
    <source>
        <dbReference type="ARBA" id="ARBA00022989"/>
    </source>
</evidence>
<dbReference type="InterPro" id="IPR036097">
    <property type="entry name" value="HisK_dim/P_sf"/>
</dbReference>
<dbReference type="InterPro" id="IPR005467">
    <property type="entry name" value="His_kinase_dom"/>
</dbReference>
<keyword evidence="8" id="KW-0175">Coiled coil</keyword>
<keyword evidence="6 9" id="KW-0812">Transmembrane</keyword>
<dbReference type="SMART" id="SM00387">
    <property type="entry name" value="HATPase_c"/>
    <property type="match status" value="1"/>
</dbReference>
<dbReference type="InterPro" id="IPR003661">
    <property type="entry name" value="HisK_dim/P_dom"/>
</dbReference>
<comment type="subcellular location">
    <subcellularLocation>
        <location evidence="2">Cell membrane</location>
        <topology evidence="2">Multi-pass membrane protein</topology>
    </subcellularLocation>
</comment>
<evidence type="ECO:0000256" key="6">
    <source>
        <dbReference type="ARBA" id="ARBA00022692"/>
    </source>
</evidence>
<sequence length="612" mass="69119">MKRPLLAIVLLPLLLVASLGYLSWGFWQDRSREQWREEQVDLLNRGAVLMSRELGHIQKTLAYMDQVLGKYYRPDQFDDMERWQDGVASYFIRAAGLSDYISQVRWLTPEGLEAVRVNIAGEQAEVVANSELQDKSNRYYFLDGMAGDGESASFSPIDLNVERGSIVTPYEITVRASMKILDDAGSELGLLVVNYNLNYLFARLRAMQTATNTFEMIDSEGFWLLSQTPEIEWLHLYGDILSSFANQFPNSWPNIKQSRTLQGIELAGGRPLTVLPSFVDDRQGGVPSYFFLSKVRANVWQQRAQLAMFSVISTSLIVYGLLVAIMLLWWKNAEQKRAYMQALQHEKQQLEIAQSELQNNNRDLVTLQNELVEKGKLSSLGLMVAGVGHELNTPLGGVRLSLSSLEHLIKQIQSELSEQQSTLFQNSLNLATQNLNRAVQVVAQFKRITENQMSPNSECFSVNAMFDDTLAPLKAVLKKHPNVRVERHCDPTDEIIAAQGVISQVLQNLIMNALDHAFDNEQSGVITLTAICESEYVIEVSDNGKGIRKDIIDHIWEPFVTTERGIKQHSGLGLFMVHQWVTKLLKGRVTVHSEPGQTRFTLYLPIPESNEP</sequence>
<dbReference type="InterPro" id="IPR036890">
    <property type="entry name" value="HATPase_C_sf"/>
</dbReference>
<name>A0A4R6XBG7_9GAMM</name>
<evidence type="ECO:0000256" key="1">
    <source>
        <dbReference type="ARBA" id="ARBA00000085"/>
    </source>
</evidence>
<dbReference type="OrthoDB" id="2521613at2"/>
<keyword evidence="4" id="KW-1003">Cell membrane</keyword>
<dbReference type="Gene3D" id="3.30.450.20">
    <property type="entry name" value="PAS domain"/>
    <property type="match status" value="2"/>
</dbReference>
<evidence type="ECO:0000313" key="11">
    <source>
        <dbReference type="EMBL" id="TDR14223.1"/>
    </source>
</evidence>
<feature type="domain" description="Histidine kinase" evidence="10">
    <location>
        <begin position="386"/>
        <end position="608"/>
    </location>
</feature>
<evidence type="ECO:0000259" key="10">
    <source>
        <dbReference type="PROSITE" id="PS50109"/>
    </source>
</evidence>
<dbReference type="InterPro" id="IPR029151">
    <property type="entry name" value="Sensor-like_sf"/>
</dbReference>
<evidence type="ECO:0000256" key="4">
    <source>
        <dbReference type="ARBA" id="ARBA00022475"/>
    </source>
</evidence>
<reference evidence="11 12" key="1">
    <citation type="submission" date="2019-03" db="EMBL/GenBank/DDBJ databases">
        <title>Genomic Encyclopedia of Type Strains, Phase IV (KMG-IV): sequencing the most valuable type-strain genomes for metagenomic binning, comparative biology and taxonomic classification.</title>
        <authorList>
            <person name="Goeker M."/>
        </authorList>
    </citation>
    <scope>NUCLEOTIDE SEQUENCE [LARGE SCALE GENOMIC DNA]</scope>
    <source>
        <strain evidence="11 12">DSM 5604</strain>
    </source>
</reference>
<dbReference type="SUPFAM" id="SSF47384">
    <property type="entry name" value="Homodimeric domain of signal transducing histidine kinase"/>
    <property type="match status" value="1"/>
</dbReference>
<keyword evidence="11" id="KW-0418">Kinase</keyword>
<gene>
    <name evidence="11" type="ORF">C8D85_1756</name>
</gene>
<accession>A0A4R6XBG7</accession>
<dbReference type="Pfam" id="PF21623">
    <property type="entry name" value="HK_sensor_dom_bact"/>
    <property type="match status" value="1"/>
</dbReference>
<dbReference type="InterPro" id="IPR048760">
    <property type="entry name" value="VP0354-like_sensor_dom"/>
</dbReference>
<evidence type="ECO:0000256" key="2">
    <source>
        <dbReference type="ARBA" id="ARBA00004651"/>
    </source>
</evidence>
<evidence type="ECO:0000313" key="12">
    <source>
        <dbReference type="Proteomes" id="UP000295729"/>
    </source>
</evidence>
<dbReference type="EMBL" id="SNZA01000002">
    <property type="protein sequence ID" value="TDR14223.1"/>
    <property type="molecule type" value="Genomic_DNA"/>
</dbReference>
<dbReference type="Pfam" id="PF02518">
    <property type="entry name" value="HATPase_c"/>
    <property type="match status" value="1"/>
</dbReference>
<feature type="coiled-coil region" evidence="8">
    <location>
        <begin position="333"/>
        <end position="370"/>
    </location>
</feature>
<organism evidence="11 12">
    <name type="scientific">Marinomonas communis</name>
    <dbReference type="NCBI Taxonomy" id="28254"/>
    <lineage>
        <taxon>Bacteria</taxon>
        <taxon>Pseudomonadati</taxon>
        <taxon>Pseudomonadota</taxon>
        <taxon>Gammaproteobacteria</taxon>
        <taxon>Oceanospirillales</taxon>
        <taxon>Oceanospirillaceae</taxon>
        <taxon>Marinomonas</taxon>
    </lineage>
</organism>
<dbReference type="Gene3D" id="1.10.287.130">
    <property type="match status" value="1"/>
</dbReference>
<dbReference type="Proteomes" id="UP000295729">
    <property type="component" value="Unassembled WGS sequence"/>
</dbReference>
<dbReference type="GO" id="GO:0005886">
    <property type="term" value="C:plasma membrane"/>
    <property type="evidence" value="ECO:0007669"/>
    <property type="project" value="UniProtKB-SubCell"/>
</dbReference>
<evidence type="ECO:0000256" key="9">
    <source>
        <dbReference type="SAM" id="Phobius"/>
    </source>
</evidence>
<protein>
    <recommendedName>
        <fullName evidence="3">histidine kinase</fullName>
        <ecNumber evidence="3">2.7.13.3</ecNumber>
    </recommendedName>
</protein>
<dbReference type="AlphaFoldDB" id="A0A4R6XBG7"/>
<dbReference type="SUPFAM" id="SSF55874">
    <property type="entry name" value="ATPase domain of HSP90 chaperone/DNA topoisomerase II/histidine kinase"/>
    <property type="match status" value="1"/>
</dbReference>
<keyword evidence="12" id="KW-1185">Reference proteome</keyword>
<dbReference type="SMART" id="SM00388">
    <property type="entry name" value="HisKA"/>
    <property type="match status" value="1"/>
</dbReference>
<keyword evidence="5" id="KW-0597">Phosphoprotein</keyword>
<evidence type="ECO:0000256" key="3">
    <source>
        <dbReference type="ARBA" id="ARBA00012438"/>
    </source>
</evidence>
<comment type="caution">
    <text evidence="11">The sequence shown here is derived from an EMBL/GenBank/DDBJ whole genome shotgun (WGS) entry which is preliminary data.</text>
</comment>
<dbReference type="PRINTS" id="PR00344">
    <property type="entry name" value="BCTRLSENSOR"/>
</dbReference>
<dbReference type="CDD" id="cd00082">
    <property type="entry name" value="HisKA"/>
    <property type="match status" value="1"/>
</dbReference>
<dbReference type="EC" id="2.7.13.3" evidence="3"/>
<proteinExistence type="predicted"/>
<keyword evidence="11" id="KW-0808">Transferase</keyword>
<evidence type="ECO:0000256" key="8">
    <source>
        <dbReference type="SAM" id="Coils"/>
    </source>
</evidence>
<keyword evidence="9" id="KW-0472">Membrane</keyword>
<dbReference type="SUPFAM" id="SSF103190">
    <property type="entry name" value="Sensory domain-like"/>
    <property type="match status" value="2"/>
</dbReference>
<keyword evidence="7 9" id="KW-1133">Transmembrane helix</keyword>
<feature type="transmembrane region" description="Helical" evidence="9">
    <location>
        <begin position="306"/>
        <end position="330"/>
    </location>
</feature>
<dbReference type="RefSeq" id="WP_133561697.1">
    <property type="nucleotide sequence ID" value="NZ_SNZA01000002.1"/>
</dbReference>
<evidence type="ECO:0000256" key="5">
    <source>
        <dbReference type="ARBA" id="ARBA00022553"/>
    </source>
</evidence>
<dbReference type="CDD" id="cd00075">
    <property type="entry name" value="HATPase"/>
    <property type="match status" value="1"/>
</dbReference>
<dbReference type="PROSITE" id="PS50109">
    <property type="entry name" value="HIS_KIN"/>
    <property type="match status" value="1"/>
</dbReference>
<dbReference type="PANTHER" id="PTHR43065">
    <property type="entry name" value="SENSOR HISTIDINE KINASE"/>
    <property type="match status" value="1"/>
</dbReference>
<dbReference type="InterPro" id="IPR004358">
    <property type="entry name" value="Sig_transdc_His_kin-like_C"/>
</dbReference>